<dbReference type="EMBL" id="CABR01000114">
    <property type="protein sequence ID" value="CBI10957.1"/>
    <property type="molecule type" value="Genomic_DNA"/>
</dbReference>
<proteinExistence type="predicted"/>
<accession>E6QUN4</accession>
<reference evidence="1" key="1">
    <citation type="submission" date="2009-10" db="EMBL/GenBank/DDBJ databases">
        <title>Diversity of trophic interactions inside an arsenic-rich microbial ecosystem.</title>
        <authorList>
            <person name="Bertin P.N."/>
            <person name="Heinrich-Salmeron A."/>
            <person name="Pelletier E."/>
            <person name="Goulhen-Chollet F."/>
            <person name="Arsene-Ploetze F."/>
            <person name="Gallien S."/>
            <person name="Calteau A."/>
            <person name="Vallenet D."/>
            <person name="Casiot C."/>
            <person name="Chane-Woon-Ming B."/>
            <person name="Giloteaux L."/>
            <person name="Barakat M."/>
            <person name="Bonnefoy V."/>
            <person name="Bruneel O."/>
            <person name="Chandler M."/>
            <person name="Cleiss J."/>
            <person name="Duran R."/>
            <person name="Elbaz-Poulichet F."/>
            <person name="Fonknechten N."/>
            <person name="Lauga B."/>
            <person name="Mornico D."/>
            <person name="Ortet P."/>
            <person name="Schaeffer C."/>
            <person name="Siguier P."/>
            <person name="Alexander Thil Smith A."/>
            <person name="Van Dorsselaer A."/>
            <person name="Weissenbach J."/>
            <person name="Medigue C."/>
            <person name="Le Paslier D."/>
        </authorList>
    </citation>
    <scope>NUCLEOTIDE SEQUENCE</scope>
</reference>
<comment type="caution">
    <text evidence="1">The sequence shown here is derived from an EMBL/GenBank/DDBJ whole genome shotgun (WGS) entry which is preliminary data.</text>
</comment>
<name>E6QUN4_9ZZZZ</name>
<evidence type="ECO:0000313" key="1">
    <source>
        <dbReference type="EMBL" id="CBI10957.1"/>
    </source>
</evidence>
<sequence length="226" mass="25072">MADNDFIVYSPQVVQGQSEVEMYGFNTQDSRASLGGAQGYNFSVAHAFTDWWKPELYIAQFNRDPGGPLYASGYEFENTFQLTPVGEYWADLGLLASYAYNKQPGAVNGTEFGPLLEKWSGHINQRLNLIWGKQIGGGASNNLAFRAAYSTSYKFDIEQGSIAPGLEFYYRPTDNAYQVGPVVYGETRTGGGNEIEYSLGMVSGMNPAAPANTWLFRIEYEFFAAR</sequence>
<gene>
    <name evidence="1" type="ORF">CARN7_1760</name>
</gene>
<organism evidence="1">
    <name type="scientific">mine drainage metagenome</name>
    <dbReference type="NCBI Taxonomy" id="410659"/>
    <lineage>
        <taxon>unclassified sequences</taxon>
        <taxon>metagenomes</taxon>
        <taxon>ecological metagenomes</taxon>
    </lineage>
</organism>
<dbReference type="AlphaFoldDB" id="E6QUN4"/>
<protein>
    <submittedName>
        <fullName evidence="1">Uncharacterized protein</fullName>
    </submittedName>
</protein>